<dbReference type="GO" id="GO:0016020">
    <property type="term" value="C:membrane"/>
    <property type="evidence" value="ECO:0007669"/>
    <property type="project" value="InterPro"/>
</dbReference>
<dbReference type="InterPro" id="IPR036890">
    <property type="entry name" value="HATPase_C_sf"/>
</dbReference>
<dbReference type="SMART" id="SM00387">
    <property type="entry name" value="HATPase_c"/>
    <property type="match status" value="1"/>
</dbReference>
<comment type="caution">
    <text evidence="3">The sequence shown here is derived from an EMBL/GenBank/DDBJ whole genome shotgun (WGS) entry which is preliminary data.</text>
</comment>
<dbReference type="Pfam" id="PF02518">
    <property type="entry name" value="HATPase_c"/>
    <property type="match status" value="1"/>
</dbReference>
<dbReference type="Gene3D" id="6.10.340.10">
    <property type="match status" value="1"/>
</dbReference>
<sequence>MIPSKRIAKWVANLPLKRKIMAIIMIIHVSMLSTMLIFGIKLVIQSNNKLIYESTASALSGSSYYIENTLDNATVLANIMLADPTIQSNLSILAISGDSIVQRSAYQSLYSNLLNHYAEFKKNHITNISLATGYSTVDTNRLLSLASPEEVRMDILGRALAADGAIAWVTGNGQDHGMFLTRSIRRIQNLDLSTIGILTITIDPDQMIRSATRFSQQYDSATYALFNEEGALIYSSDALASPEAASIPKTLSGSYDVVTLDGHKYFAVQSLLEKYGWTYISLVPYDSIYDSIRVSYMVYAGVVCAGILLAMALSSLLTRLLVRHFDNLVLKMRKFSSDTEAVPVGGYDYSERTDELGLLHRQFDDMATRIRYLLNENYLKELLIKEAQIKALETQLNPHFLYNILESVNWRAKAIGAEKISQMVESLGRMLRSTLSREEGLITLKQELDFIGDYITIQQLRFEEHLVFHQDIPSAYHDALLPRLTIQPLVENAIHYGLEENLDGCSIELSLLHADDDLFLFVKNSGSTIDPDLLELLEGKSVQPGGLGIGLLNIHKRIRLTFGAPYGLKLYNEEGHAVVCIHIPYRNH</sequence>
<proteinExistence type="predicted"/>
<gene>
    <name evidence="3" type="ORF">GXN74_04800</name>
</gene>
<keyword evidence="1" id="KW-0472">Membrane</keyword>
<dbReference type="RefSeq" id="WP_162369793.1">
    <property type="nucleotide sequence ID" value="NZ_JAAEEH010000009.1"/>
</dbReference>
<keyword evidence="1" id="KW-1133">Transmembrane helix</keyword>
<dbReference type="SUPFAM" id="SSF55874">
    <property type="entry name" value="ATPase domain of HSP90 chaperone/DNA topoisomerase II/histidine kinase"/>
    <property type="match status" value="1"/>
</dbReference>
<dbReference type="EMBL" id="JAAEEH010000009">
    <property type="protein sequence ID" value="NDL67067.1"/>
    <property type="molecule type" value="Genomic_DNA"/>
</dbReference>
<dbReference type="AlphaFoldDB" id="A0A7X5KNT4"/>
<evidence type="ECO:0000259" key="2">
    <source>
        <dbReference type="SMART" id="SM00387"/>
    </source>
</evidence>
<dbReference type="PANTHER" id="PTHR34220">
    <property type="entry name" value="SENSOR HISTIDINE KINASE YPDA"/>
    <property type="match status" value="1"/>
</dbReference>
<evidence type="ECO:0000313" key="3">
    <source>
        <dbReference type="EMBL" id="NDL67067.1"/>
    </source>
</evidence>
<name>A0A7X5KNT4_9FIRM</name>
<organism evidence="3 4">
    <name type="scientific">Anaerotalea alkaliphila</name>
    <dbReference type="NCBI Taxonomy" id="2662126"/>
    <lineage>
        <taxon>Bacteria</taxon>
        <taxon>Bacillati</taxon>
        <taxon>Bacillota</taxon>
        <taxon>Clostridia</taxon>
        <taxon>Eubacteriales</taxon>
        <taxon>Anaerotalea</taxon>
    </lineage>
</organism>
<keyword evidence="3" id="KW-0418">Kinase</keyword>
<dbReference type="Proteomes" id="UP000461585">
    <property type="component" value="Unassembled WGS sequence"/>
</dbReference>
<reference evidence="3 4" key="1">
    <citation type="submission" date="2020-01" db="EMBL/GenBank/DDBJ databases">
        <title>Anaeroalcalibacter tamaniensis gen. nov., sp. nov., moderately halophilic strictly anaerobic fermenter bacterium from mud volcano of Taman peninsula.</title>
        <authorList>
            <person name="Frolova A."/>
            <person name="Merkel A.Y."/>
            <person name="Slobodkin A.I."/>
        </authorList>
    </citation>
    <scope>NUCLEOTIDE SEQUENCE [LARGE SCALE GENOMIC DNA]</scope>
    <source>
        <strain evidence="3 4">F-3ap</strain>
    </source>
</reference>
<protein>
    <submittedName>
        <fullName evidence="3">Sensor histidine kinase</fullName>
    </submittedName>
</protein>
<dbReference type="Pfam" id="PF06580">
    <property type="entry name" value="His_kinase"/>
    <property type="match status" value="1"/>
</dbReference>
<keyword evidence="4" id="KW-1185">Reference proteome</keyword>
<dbReference type="GO" id="GO:0000155">
    <property type="term" value="F:phosphorelay sensor kinase activity"/>
    <property type="evidence" value="ECO:0007669"/>
    <property type="project" value="InterPro"/>
</dbReference>
<feature type="transmembrane region" description="Helical" evidence="1">
    <location>
        <begin position="20"/>
        <end position="44"/>
    </location>
</feature>
<keyword evidence="3" id="KW-0808">Transferase</keyword>
<feature type="transmembrane region" description="Helical" evidence="1">
    <location>
        <begin position="296"/>
        <end position="322"/>
    </location>
</feature>
<accession>A0A7X5KNT4</accession>
<dbReference type="Gene3D" id="3.30.565.10">
    <property type="entry name" value="Histidine kinase-like ATPase, C-terminal domain"/>
    <property type="match status" value="1"/>
</dbReference>
<dbReference type="InterPro" id="IPR003594">
    <property type="entry name" value="HATPase_dom"/>
</dbReference>
<keyword evidence="1" id="KW-0812">Transmembrane</keyword>
<dbReference type="InterPro" id="IPR010559">
    <property type="entry name" value="Sig_transdc_His_kin_internal"/>
</dbReference>
<dbReference type="InterPro" id="IPR050640">
    <property type="entry name" value="Bact_2-comp_sensor_kinase"/>
</dbReference>
<evidence type="ECO:0000256" key="1">
    <source>
        <dbReference type="SAM" id="Phobius"/>
    </source>
</evidence>
<evidence type="ECO:0000313" key="4">
    <source>
        <dbReference type="Proteomes" id="UP000461585"/>
    </source>
</evidence>
<dbReference type="PANTHER" id="PTHR34220:SF7">
    <property type="entry name" value="SENSOR HISTIDINE KINASE YPDA"/>
    <property type="match status" value="1"/>
</dbReference>
<feature type="domain" description="Histidine kinase/HSP90-like ATPase" evidence="2">
    <location>
        <begin position="477"/>
        <end position="587"/>
    </location>
</feature>